<feature type="domain" description="MIP18 family-like" evidence="2">
    <location>
        <begin position="90"/>
        <end position="169"/>
    </location>
</feature>
<reference evidence="3 4" key="1">
    <citation type="submission" date="2016-02" db="EMBL/GenBank/DDBJ databases">
        <authorList>
            <person name="Wen L."/>
            <person name="He K."/>
            <person name="Yang H."/>
        </authorList>
    </citation>
    <scope>NUCLEOTIDE SEQUENCE [LARGE SCALE GENOMIC DNA]</scope>
    <source>
        <strain evidence="3 4">CV41</strain>
    </source>
</reference>
<evidence type="ECO:0000259" key="2">
    <source>
        <dbReference type="Pfam" id="PF01883"/>
    </source>
</evidence>
<organism evidence="3 4">
    <name type="scientific">Cephaloticoccus capnophilus</name>
    <dbReference type="NCBI Taxonomy" id="1548208"/>
    <lineage>
        <taxon>Bacteria</taxon>
        <taxon>Pseudomonadati</taxon>
        <taxon>Verrucomicrobiota</taxon>
        <taxon>Opitutia</taxon>
        <taxon>Opitutales</taxon>
        <taxon>Opitutaceae</taxon>
        <taxon>Cephaloticoccus</taxon>
    </lineage>
</organism>
<evidence type="ECO:0000313" key="3">
    <source>
        <dbReference type="EMBL" id="KXU37959.1"/>
    </source>
</evidence>
<keyword evidence="4" id="KW-1185">Reference proteome</keyword>
<dbReference type="EMBL" id="LSZP01000003">
    <property type="protein sequence ID" value="KXU37959.1"/>
    <property type="molecule type" value="Genomic_DNA"/>
</dbReference>
<dbReference type="PANTHER" id="PTHR42831">
    <property type="entry name" value="FE-S PROTEIN MATURATION AUXILIARY FACTOR YITW"/>
    <property type="match status" value="1"/>
</dbReference>
<dbReference type="SUPFAM" id="SSF117916">
    <property type="entry name" value="Fe-S cluster assembly (FSCA) domain-like"/>
    <property type="match status" value="1"/>
</dbReference>
<dbReference type="Proteomes" id="UP000071392">
    <property type="component" value="Unassembled WGS sequence"/>
</dbReference>
<proteinExistence type="predicted"/>
<accession>A0A139STP2</accession>
<dbReference type="InterPro" id="IPR034904">
    <property type="entry name" value="FSCA_dom_sf"/>
</dbReference>
<dbReference type="AlphaFoldDB" id="A0A139STP2"/>
<evidence type="ECO:0000313" key="4">
    <source>
        <dbReference type="Proteomes" id="UP000071392"/>
    </source>
</evidence>
<dbReference type="OrthoDB" id="9805360at2"/>
<evidence type="ECO:0000256" key="1">
    <source>
        <dbReference type="SAM" id="MobiDB-lite"/>
    </source>
</evidence>
<protein>
    <submittedName>
        <fullName evidence="3">FeS assembly SUF system protein SufT</fullName>
    </submittedName>
</protein>
<dbReference type="Pfam" id="PF01883">
    <property type="entry name" value="FeS_assembly_P"/>
    <property type="match status" value="1"/>
</dbReference>
<dbReference type="STRING" id="1548208.AXK12_00965"/>
<gene>
    <name evidence="3" type="ORF">AXK12_00965</name>
</gene>
<feature type="region of interest" description="Disordered" evidence="1">
    <location>
        <begin position="60"/>
        <end position="79"/>
    </location>
</feature>
<dbReference type="RefSeq" id="WP_068710790.1">
    <property type="nucleotide sequence ID" value="NZ_LSZP01000003.1"/>
</dbReference>
<comment type="caution">
    <text evidence="3">The sequence shown here is derived from an EMBL/GenBank/DDBJ whole genome shotgun (WGS) entry which is preliminary data.</text>
</comment>
<dbReference type="InterPro" id="IPR052339">
    <property type="entry name" value="Fe-S_Maturation_MIP18"/>
</dbReference>
<dbReference type="Gene3D" id="3.30.300.130">
    <property type="entry name" value="Fe-S cluster assembly (FSCA)"/>
    <property type="match status" value="1"/>
</dbReference>
<dbReference type="PANTHER" id="PTHR42831:SF1">
    <property type="entry name" value="FE-S PROTEIN MATURATION AUXILIARY FACTOR YITW"/>
    <property type="match status" value="1"/>
</dbReference>
<name>A0A139STP2_9BACT</name>
<sequence>MEHLLMRDVRATRIPSGESVMLPMGAELRIMQALGGNLTVRSDEGLFLIASGDADALGGYVPEGGSEPIDEGGSGTSAAAQAAPREFSADAVWAALRGCFDPEIPVNIVDLGLVYDMAIETSESEKGVRYRVEVKMTLTAPGCGMGPVIAEDARARIAALPDVEDVKVHIVWDPVWVPQMISEAGRKKLGLE</sequence>
<dbReference type="InterPro" id="IPR002744">
    <property type="entry name" value="MIP18-like"/>
</dbReference>